<evidence type="ECO:0000313" key="1">
    <source>
        <dbReference type="EMBL" id="GLB49599.1"/>
    </source>
</evidence>
<organism evidence="1 2">
    <name type="scientific">Neptunitalea lumnitzerae</name>
    <dbReference type="NCBI Taxonomy" id="2965509"/>
    <lineage>
        <taxon>Bacteria</taxon>
        <taxon>Pseudomonadati</taxon>
        <taxon>Bacteroidota</taxon>
        <taxon>Flavobacteriia</taxon>
        <taxon>Flavobacteriales</taxon>
        <taxon>Flavobacteriaceae</taxon>
        <taxon>Neptunitalea</taxon>
    </lineage>
</organism>
<evidence type="ECO:0000313" key="2">
    <source>
        <dbReference type="Proteomes" id="UP001143543"/>
    </source>
</evidence>
<proteinExistence type="predicted"/>
<evidence type="ECO:0008006" key="3">
    <source>
        <dbReference type="Google" id="ProtNLM"/>
    </source>
</evidence>
<accession>A0ABQ5MJM5</accession>
<dbReference type="Proteomes" id="UP001143543">
    <property type="component" value="Unassembled WGS sequence"/>
</dbReference>
<reference evidence="1" key="1">
    <citation type="submission" date="2022-07" db="EMBL/GenBank/DDBJ databases">
        <title>Taxonomy of Novel Oxalotrophic and Methylotrophic Bacteria.</title>
        <authorList>
            <person name="Sahin N."/>
            <person name="Tani A."/>
        </authorList>
    </citation>
    <scope>NUCLEOTIDE SEQUENCE</scope>
    <source>
        <strain evidence="1">Y10</strain>
    </source>
</reference>
<protein>
    <recommendedName>
        <fullName evidence="3">Carboxypeptidase regulatory-like domain-containing protein</fullName>
    </recommendedName>
</protein>
<dbReference type="EMBL" id="BRVO01000002">
    <property type="protein sequence ID" value="GLB49599.1"/>
    <property type="molecule type" value="Genomic_DNA"/>
</dbReference>
<name>A0ABQ5MJM5_9FLAO</name>
<comment type="caution">
    <text evidence="1">The sequence shown here is derived from an EMBL/GenBank/DDBJ whole genome shotgun (WGS) entry which is preliminary data.</text>
</comment>
<gene>
    <name evidence="1" type="ORF">Y10_19670</name>
</gene>
<sequence length="99" mass="11284">MKFPVSRKETVTFNNLTNAYFDVPGFIINFTYLGTDKIDGFPMIEGTYGVLIRTQSTEVYYRYDSTGELNVTLNKFGTYTLEASNGNAFKIQLKELIVK</sequence>
<keyword evidence="2" id="KW-1185">Reference proteome</keyword>
<dbReference type="RefSeq" id="WP_281765226.1">
    <property type="nucleotide sequence ID" value="NZ_BRVO01000002.1"/>
</dbReference>